<dbReference type="GO" id="GO:0008270">
    <property type="term" value="F:zinc ion binding"/>
    <property type="evidence" value="ECO:0007669"/>
    <property type="project" value="UniProtKB-KW"/>
</dbReference>
<name>A0A0P0GUS2_9BACE</name>
<dbReference type="Proteomes" id="UP000061809">
    <property type="component" value="Chromosome"/>
</dbReference>
<dbReference type="PATRIC" id="fig|246787.4.peg.5184"/>
<accession>A0A0P0GUS2</accession>
<dbReference type="KEGG" id="bcel:BcellWH2_05021"/>
<keyword evidence="1" id="KW-0862">Zinc</keyword>
<dbReference type="PROSITE" id="PS50966">
    <property type="entry name" value="ZF_SWIM"/>
    <property type="match status" value="1"/>
</dbReference>
<evidence type="ECO:0000313" key="4">
    <source>
        <dbReference type="Proteomes" id="UP000061809"/>
    </source>
</evidence>
<organism evidence="3 4">
    <name type="scientific">Bacteroides cellulosilyticus</name>
    <dbReference type="NCBI Taxonomy" id="246787"/>
    <lineage>
        <taxon>Bacteria</taxon>
        <taxon>Pseudomonadati</taxon>
        <taxon>Bacteroidota</taxon>
        <taxon>Bacteroidia</taxon>
        <taxon>Bacteroidales</taxon>
        <taxon>Bacteroidaceae</taxon>
        <taxon>Bacteroides</taxon>
    </lineage>
</organism>
<dbReference type="RefSeq" id="WP_029426732.1">
    <property type="nucleotide sequence ID" value="NZ_CP012801.1"/>
</dbReference>
<dbReference type="Pfam" id="PF04434">
    <property type="entry name" value="SWIM"/>
    <property type="match status" value="1"/>
</dbReference>
<evidence type="ECO:0000259" key="2">
    <source>
        <dbReference type="PROSITE" id="PS50966"/>
    </source>
</evidence>
<feature type="domain" description="SWIM-type" evidence="2">
    <location>
        <begin position="54"/>
        <end position="87"/>
    </location>
</feature>
<reference evidence="3 4" key="1">
    <citation type="journal article" date="2015" name="Science">
        <title>Genetic determinants of in vivo fitness and diet responsiveness in multiple human gut Bacteroides.</title>
        <authorList>
            <person name="Wu M."/>
            <person name="McNulty N.P."/>
            <person name="Rodionov D.A."/>
            <person name="Khoroshkin M.S."/>
            <person name="Griffin N.W."/>
            <person name="Cheng J."/>
            <person name="Latreille P."/>
            <person name="Kerstetter R.A."/>
            <person name="Terrapon N."/>
            <person name="Henrissat B."/>
            <person name="Osterman A.L."/>
            <person name="Gordon J.I."/>
        </authorList>
    </citation>
    <scope>NUCLEOTIDE SEQUENCE [LARGE SCALE GENOMIC DNA]</scope>
    <source>
        <strain evidence="3 4">WH2</strain>
    </source>
</reference>
<dbReference type="InterPro" id="IPR007527">
    <property type="entry name" value="Znf_SWIM"/>
</dbReference>
<keyword evidence="1" id="KW-0863">Zinc-finger</keyword>
<keyword evidence="1" id="KW-0479">Metal-binding</keyword>
<dbReference type="EMBL" id="CP012801">
    <property type="protein sequence ID" value="ALJ62230.1"/>
    <property type="molecule type" value="Genomic_DNA"/>
</dbReference>
<protein>
    <recommendedName>
        <fullName evidence="2">SWIM-type domain-containing protein</fullName>
    </recommendedName>
</protein>
<gene>
    <name evidence="3" type="ORF">BcellWH2_05021</name>
</gene>
<evidence type="ECO:0000256" key="1">
    <source>
        <dbReference type="PROSITE-ProRule" id="PRU00325"/>
    </source>
</evidence>
<dbReference type="AlphaFoldDB" id="A0A0P0GUS2"/>
<sequence>MLLNLTEEQIIQLAPDAASVKAGRGLATRAKWVLLEHSDRAIWGHCQGSGKTPYQTVIDTKNVAFKCSCPSRKFPCKHGLGLLFLYAAQAEQFKEADEPEWVTSWLSKREEKAEKKEQKAQNDTPVDEAAQAKRQAMRHQKVLNGIDELEIWLKDLLRNGLINIPERAYTLFDGIARRMVDAQAPGLANRLKAIQEIDFYEESWKYKLTDQLGKLYLLMKSYRNLDLQPEEWQQEIRTQIGYPQAKEDVLAGETITDQWLVLHKRSQKINELNNDIYWLYGCRSNRFAIYLSFTAPGTLAEFNLVPGSTYDGKLCYYKGVGSLRALFKECELSEEAITPYFCANLQEATARYREALQQNPFAENVPVLVENLRLAVQGKQLCVQDANNELIPVQMQDITRTDILSVTGGKPFAAFFLADANCWELNSMWYQSDYYIWRDERN</sequence>
<evidence type="ECO:0000313" key="3">
    <source>
        <dbReference type="EMBL" id="ALJ62230.1"/>
    </source>
</evidence>
<proteinExistence type="predicted"/>